<organism evidence="2 3">
    <name type="scientific">Sphingobacterium paludis</name>
    <dbReference type="NCBI Taxonomy" id="1476465"/>
    <lineage>
        <taxon>Bacteria</taxon>
        <taxon>Pseudomonadati</taxon>
        <taxon>Bacteroidota</taxon>
        <taxon>Sphingobacteriia</taxon>
        <taxon>Sphingobacteriales</taxon>
        <taxon>Sphingobacteriaceae</taxon>
        <taxon>Sphingobacterium</taxon>
    </lineage>
</organism>
<dbReference type="AlphaFoldDB" id="A0A4V3E148"/>
<dbReference type="RefSeq" id="WP_133641228.1">
    <property type="nucleotide sequence ID" value="NZ_SNZV01000007.1"/>
</dbReference>
<accession>A0A4V3E148</accession>
<gene>
    <name evidence="2" type="ORF">B0I21_107111</name>
</gene>
<feature type="transmembrane region" description="Helical" evidence="1">
    <location>
        <begin position="95"/>
        <end position="113"/>
    </location>
</feature>
<reference evidence="2 3" key="1">
    <citation type="submission" date="2019-03" db="EMBL/GenBank/DDBJ databases">
        <title>Genomic Encyclopedia of Type Strains, Phase III (KMG-III): the genomes of soil and plant-associated and newly described type strains.</title>
        <authorList>
            <person name="Whitman W."/>
        </authorList>
    </citation>
    <scope>NUCLEOTIDE SEQUENCE [LARGE SCALE GENOMIC DNA]</scope>
    <source>
        <strain evidence="2 3">CGMCC 1.12801</strain>
    </source>
</reference>
<name>A0A4V3E148_9SPHI</name>
<feature type="transmembrane region" description="Helical" evidence="1">
    <location>
        <begin position="12"/>
        <end position="31"/>
    </location>
</feature>
<feature type="transmembrane region" description="Helical" evidence="1">
    <location>
        <begin position="125"/>
        <end position="144"/>
    </location>
</feature>
<keyword evidence="1" id="KW-0812">Transmembrane</keyword>
<dbReference type="Proteomes" id="UP000294752">
    <property type="component" value="Unassembled WGS sequence"/>
</dbReference>
<evidence type="ECO:0000313" key="3">
    <source>
        <dbReference type="Proteomes" id="UP000294752"/>
    </source>
</evidence>
<dbReference type="EMBL" id="SNZV01000007">
    <property type="protein sequence ID" value="TDS11768.1"/>
    <property type="molecule type" value="Genomic_DNA"/>
</dbReference>
<proteinExistence type="predicted"/>
<evidence type="ECO:0000313" key="2">
    <source>
        <dbReference type="EMBL" id="TDS11768.1"/>
    </source>
</evidence>
<keyword evidence="1" id="KW-0472">Membrane</keyword>
<keyword evidence="1" id="KW-1133">Transmembrane helix</keyword>
<keyword evidence="3" id="KW-1185">Reference proteome</keyword>
<sequence length="154" mass="17938">MLNAAALLVSHSYYRWLVLLAMLTQLGWLIFHTKKGSQFSKKHYYVLLTFTLLYDVQLIIGWLLYLHSPLVDAFLDDVSAGVKNRQLRFFGLEHVSVMSIAILLFNMVTIRAFKKIGRPNMFKSLLKWHVCIYLLILSSIPWSFSPLTSRPNFR</sequence>
<evidence type="ECO:0000256" key="1">
    <source>
        <dbReference type="SAM" id="Phobius"/>
    </source>
</evidence>
<dbReference type="OrthoDB" id="329514at2"/>
<protein>
    <submittedName>
        <fullName evidence="2">Uncharacterized protein</fullName>
    </submittedName>
</protein>
<feature type="transmembrane region" description="Helical" evidence="1">
    <location>
        <begin position="43"/>
        <end position="65"/>
    </location>
</feature>
<comment type="caution">
    <text evidence="2">The sequence shown here is derived from an EMBL/GenBank/DDBJ whole genome shotgun (WGS) entry which is preliminary data.</text>
</comment>